<accession>A0ABV1D9E0</accession>
<gene>
    <name evidence="3" type="ORF">WMQ36_18710</name>
</gene>
<keyword evidence="4" id="KW-1185">Reference proteome</keyword>
<dbReference type="SUPFAM" id="SSF51695">
    <property type="entry name" value="PLC-like phosphodiesterases"/>
    <property type="match status" value="1"/>
</dbReference>
<dbReference type="Gene3D" id="3.20.20.190">
    <property type="entry name" value="Phosphatidylinositol (PI) phosphodiesterase"/>
    <property type="match status" value="1"/>
</dbReference>
<evidence type="ECO:0000313" key="4">
    <source>
        <dbReference type="Proteomes" id="UP001454086"/>
    </source>
</evidence>
<dbReference type="EMBL" id="JBBMFM010000083">
    <property type="protein sequence ID" value="MEQ2427003.1"/>
    <property type="molecule type" value="Genomic_DNA"/>
</dbReference>
<feature type="signal peptide" evidence="1">
    <location>
        <begin position="1"/>
        <end position="28"/>
    </location>
</feature>
<dbReference type="Pfam" id="PF03009">
    <property type="entry name" value="GDPD"/>
    <property type="match status" value="1"/>
</dbReference>
<name>A0ABV1D9E0_9FIRM</name>
<reference evidence="3 4" key="1">
    <citation type="submission" date="2024-03" db="EMBL/GenBank/DDBJ databases">
        <title>Human intestinal bacterial collection.</title>
        <authorList>
            <person name="Pauvert C."/>
            <person name="Hitch T.C.A."/>
            <person name="Clavel T."/>
        </authorList>
    </citation>
    <scope>NUCLEOTIDE SEQUENCE [LARGE SCALE GENOMIC DNA]</scope>
    <source>
        <strain evidence="3 4">CLA-SR-H021</strain>
    </source>
</reference>
<feature type="chain" id="PRO_5047497314" evidence="1">
    <location>
        <begin position="29"/>
        <end position="302"/>
    </location>
</feature>
<dbReference type="InterPro" id="IPR017946">
    <property type="entry name" value="PLC-like_Pdiesterase_TIM-brl"/>
</dbReference>
<evidence type="ECO:0000256" key="1">
    <source>
        <dbReference type="SAM" id="SignalP"/>
    </source>
</evidence>
<evidence type="ECO:0000259" key="2">
    <source>
        <dbReference type="PROSITE" id="PS51704"/>
    </source>
</evidence>
<comment type="caution">
    <text evidence="3">The sequence shown here is derived from an EMBL/GenBank/DDBJ whole genome shotgun (WGS) entry which is preliminary data.</text>
</comment>
<dbReference type="PROSITE" id="PS51704">
    <property type="entry name" value="GP_PDE"/>
    <property type="match status" value="1"/>
</dbReference>
<dbReference type="InterPro" id="IPR030395">
    <property type="entry name" value="GP_PDE_dom"/>
</dbReference>
<evidence type="ECO:0000313" key="3">
    <source>
        <dbReference type="EMBL" id="MEQ2427003.1"/>
    </source>
</evidence>
<keyword evidence="1" id="KW-0732">Signal</keyword>
<dbReference type="PANTHER" id="PTHR46211:SF8">
    <property type="entry name" value="PHOSPHODIESTERASE"/>
    <property type="match status" value="1"/>
</dbReference>
<dbReference type="Proteomes" id="UP001454086">
    <property type="component" value="Unassembled WGS sequence"/>
</dbReference>
<protein>
    <submittedName>
        <fullName evidence="3">Glycerophosphodiester phosphodiesterase family protein</fullName>
    </submittedName>
</protein>
<feature type="domain" description="GP-PDE" evidence="2">
    <location>
        <begin position="71"/>
        <end position="302"/>
    </location>
</feature>
<sequence length="302" mass="33604">MKMNIRQITAAVVCGLMIAGETSIAACAAEPWNGNTENCNISSDGRNTNAQIRSEDAQIQNGNMESWDENVEITAHRGDSSEAPENTIPAFKAAIESGADWIELDVGVTKDGILVVLHDEDLKRVAGDSRKIGELTFEEVRRLDVGSRFGPSFSGIGIPSLEEVLDYCKGRILLNIEIKYRKGQDLAFIPRLVDLIRQREMMDQCMITSFNYGCLQMVKIFEPEIKTGLISSKPIAQPEIYTSADNFVLSIELIEPDTVNRIHELGKEVIAWTVNDQYSVEKCRKARTDNIITDYPDAIISD</sequence>
<proteinExistence type="predicted"/>
<organism evidence="3 4">
    <name type="scientific">Enterocloster hominis</name>
    <name type="common">ex Hitch et al. 2024</name>
    <dbReference type="NCBI Taxonomy" id="1917870"/>
    <lineage>
        <taxon>Bacteria</taxon>
        <taxon>Bacillati</taxon>
        <taxon>Bacillota</taxon>
        <taxon>Clostridia</taxon>
        <taxon>Lachnospirales</taxon>
        <taxon>Lachnospiraceae</taxon>
        <taxon>Enterocloster</taxon>
    </lineage>
</organism>
<dbReference type="RefSeq" id="WP_349118455.1">
    <property type="nucleotide sequence ID" value="NZ_JBBMFM010000083.1"/>
</dbReference>
<dbReference type="PANTHER" id="PTHR46211">
    <property type="entry name" value="GLYCEROPHOSPHORYL DIESTER PHOSPHODIESTERASE"/>
    <property type="match status" value="1"/>
</dbReference>